<organism evidence="4 5">
    <name type="scientific">Candidatus Kinetoplastidibacterium crithidiae TCC036E</name>
    <dbReference type="NCBI Taxonomy" id="1208918"/>
    <lineage>
        <taxon>Bacteria</taxon>
        <taxon>Pseudomonadati</taxon>
        <taxon>Pseudomonadota</taxon>
        <taxon>Betaproteobacteria</taxon>
        <taxon>Candidatus Kinetoplastidibacterium</taxon>
    </lineage>
</organism>
<dbReference type="RefSeq" id="WP_015238368.1">
    <property type="nucleotide sequence ID" value="NC_020283.1"/>
</dbReference>
<dbReference type="GO" id="GO:0003960">
    <property type="term" value="F:quinone reductase (NADPH) activity"/>
    <property type="evidence" value="ECO:0007669"/>
    <property type="project" value="UniProtKB-EC"/>
</dbReference>
<dbReference type="Pfam" id="PF08240">
    <property type="entry name" value="ADH_N"/>
    <property type="match status" value="1"/>
</dbReference>
<dbReference type="eggNOG" id="COG0604">
    <property type="taxonomic scope" value="Bacteria"/>
</dbReference>
<dbReference type="InterPro" id="IPR013149">
    <property type="entry name" value="ADH-like_C"/>
</dbReference>
<reference evidence="4 5" key="1">
    <citation type="journal article" date="2013" name="Genome Biol. Evol.">
        <title>Genome evolution and phylogenomic analysis of candidatus kinetoplastibacterium, the betaproteobacterial endosymbionts of strigomonas and angomonas.</title>
        <authorList>
            <person name="Alves J.M."/>
            <person name="Serrano M.G."/>
            <person name="Maia da Silva F."/>
            <person name="Voegtly L.J."/>
            <person name="Matveyev A.V."/>
            <person name="Teixeira M.M."/>
            <person name="Camargo E.P."/>
            <person name="Buck G.A."/>
        </authorList>
    </citation>
    <scope>NUCLEOTIDE SEQUENCE [LARGE SCALE GENOMIC DNA]</scope>
    <source>
        <strain evidence="4 5">TCC036E</strain>
    </source>
</reference>
<dbReference type="Gene3D" id="3.90.180.10">
    <property type="entry name" value="Medium-chain alcohol dehydrogenases, catalytic domain"/>
    <property type="match status" value="1"/>
</dbReference>
<accession>M1LX67</accession>
<dbReference type="InterPro" id="IPR036291">
    <property type="entry name" value="NAD(P)-bd_dom_sf"/>
</dbReference>
<dbReference type="InterPro" id="IPR011032">
    <property type="entry name" value="GroES-like_sf"/>
</dbReference>
<dbReference type="KEGG" id="kct:CDEE_0813"/>
<dbReference type="CDD" id="cd05276">
    <property type="entry name" value="p53_inducible_oxidoreductase"/>
    <property type="match status" value="1"/>
</dbReference>
<evidence type="ECO:0000313" key="5">
    <source>
        <dbReference type="Proteomes" id="UP000011686"/>
    </source>
</evidence>
<dbReference type="InterPro" id="IPR020843">
    <property type="entry name" value="ER"/>
</dbReference>
<dbReference type="EC" id="1.6.5.5" evidence="4"/>
<dbReference type="SMART" id="SM00829">
    <property type="entry name" value="PKS_ER"/>
    <property type="match status" value="1"/>
</dbReference>
<keyword evidence="5" id="KW-1185">Reference proteome</keyword>
<dbReference type="PATRIC" id="fig|1208918.3.peg.489"/>
<protein>
    <submittedName>
        <fullName evidence="4">NADPH2:quinone reductase</fullName>
        <ecNumber evidence="4">1.6.5.5</ecNumber>
    </submittedName>
</protein>
<dbReference type="InterPro" id="IPR013154">
    <property type="entry name" value="ADH-like_N"/>
</dbReference>
<dbReference type="SUPFAM" id="SSF50129">
    <property type="entry name" value="GroES-like"/>
    <property type="match status" value="1"/>
</dbReference>
<dbReference type="Proteomes" id="UP000011686">
    <property type="component" value="Chromosome"/>
</dbReference>
<dbReference type="Pfam" id="PF00107">
    <property type="entry name" value="ADH_zinc_N"/>
    <property type="match status" value="1"/>
</dbReference>
<sequence length="325" mass="35177">MKVIEVNGYGNIDVLRVGSRNIPKPGKQEVLIKVIAAGVNRPDVLQRKGFYDPPMGASDILGLEVSGEIVSGDLGNSDFSIGDRVCALLSGGGYAEYCIAHVYHCLPIPKNVTFEEAAGLPESLFTVWNNVINIGNLSNGESFLVHGGSSGVGTMAVQLAKSMGCLVYSTASSDEKVRAVESLGALKCINYKNEDFVEQILNLTEMKGVNLILDMVAGDYLQRNIKVLSYNGRMVIIAFLGGSRANLSCVDILTKNLTISGSMLRSKSNSFKSRIASALRETVWPLLEKKNIIPITYAYFPIDQVSQAHAMMESGEHIGKIILRI</sequence>
<keyword evidence="2 4" id="KW-0560">Oxidoreductase</keyword>
<evidence type="ECO:0000256" key="1">
    <source>
        <dbReference type="ARBA" id="ARBA00022857"/>
    </source>
</evidence>
<dbReference type="SUPFAM" id="SSF51735">
    <property type="entry name" value="NAD(P)-binding Rossmann-fold domains"/>
    <property type="match status" value="1"/>
</dbReference>
<dbReference type="STRING" id="1208918.CDEE_0813"/>
<dbReference type="NCBIfam" id="TIGR02824">
    <property type="entry name" value="quinone_pig3"/>
    <property type="match status" value="1"/>
</dbReference>
<dbReference type="InterPro" id="IPR014189">
    <property type="entry name" value="Quinone_OxRdtase_PIG3"/>
</dbReference>
<evidence type="ECO:0000313" key="4">
    <source>
        <dbReference type="EMBL" id="AGF47789.1"/>
    </source>
</evidence>
<evidence type="ECO:0000259" key="3">
    <source>
        <dbReference type="SMART" id="SM00829"/>
    </source>
</evidence>
<keyword evidence="1" id="KW-0521">NADP</keyword>
<gene>
    <name evidence="4" type="ORF">CDEE_0813</name>
</gene>
<dbReference type="Gene3D" id="3.40.50.720">
    <property type="entry name" value="NAD(P)-binding Rossmann-like Domain"/>
    <property type="match status" value="1"/>
</dbReference>
<dbReference type="GO" id="GO:0070402">
    <property type="term" value="F:NADPH binding"/>
    <property type="evidence" value="ECO:0007669"/>
    <property type="project" value="TreeGrafter"/>
</dbReference>
<dbReference type="PANTHER" id="PTHR48106:SF8">
    <property type="entry name" value="OS02G0805600 PROTEIN"/>
    <property type="match status" value="1"/>
</dbReference>
<feature type="domain" description="Enoyl reductase (ER)" evidence="3">
    <location>
        <begin position="10"/>
        <end position="323"/>
    </location>
</feature>
<dbReference type="AlphaFoldDB" id="M1LX67"/>
<name>M1LX67_9PROT</name>
<dbReference type="PANTHER" id="PTHR48106">
    <property type="entry name" value="QUINONE OXIDOREDUCTASE PIG3-RELATED"/>
    <property type="match status" value="1"/>
</dbReference>
<dbReference type="EMBL" id="CP003804">
    <property type="protein sequence ID" value="AGF47789.1"/>
    <property type="molecule type" value="Genomic_DNA"/>
</dbReference>
<dbReference type="HOGENOM" id="CLU_026673_3_4_4"/>
<proteinExistence type="predicted"/>
<evidence type="ECO:0000256" key="2">
    <source>
        <dbReference type="ARBA" id="ARBA00023002"/>
    </source>
</evidence>